<keyword evidence="1" id="KW-0732">Signal</keyword>
<feature type="chain" id="PRO_5008382371" evidence="1">
    <location>
        <begin position="28"/>
        <end position="207"/>
    </location>
</feature>
<dbReference type="OrthoDB" id="5198289at2"/>
<dbReference type="AlphaFoldDB" id="A0A1A8Z4V7"/>
<dbReference type="CDD" id="cd00161">
    <property type="entry name" value="beta-trefoil_Ricin-like"/>
    <property type="match status" value="1"/>
</dbReference>
<dbReference type="PATRIC" id="fig|261654.4.peg.694"/>
<dbReference type="Gene3D" id="2.80.10.50">
    <property type="match status" value="1"/>
</dbReference>
<dbReference type="InterPro" id="IPR035992">
    <property type="entry name" value="Ricin_B-like_lectins"/>
</dbReference>
<keyword evidence="3" id="KW-1185">Reference proteome</keyword>
<dbReference type="RefSeq" id="WP_091657186.1">
    <property type="nucleotide sequence ID" value="NZ_LT594323.1"/>
</dbReference>
<name>A0A1A8Z4V7_9ACTN</name>
<proteinExistence type="predicted"/>
<reference evidence="3" key="1">
    <citation type="submission" date="2016-06" db="EMBL/GenBank/DDBJ databases">
        <authorList>
            <person name="Varghese N."/>
            <person name="Submissions Spin"/>
        </authorList>
    </citation>
    <scope>NUCLEOTIDE SEQUENCE [LARGE SCALE GENOMIC DNA]</scope>
    <source>
        <strain evidence="3">DSM 44815</strain>
    </source>
</reference>
<gene>
    <name evidence="2" type="ORF">GA0070611_0683</name>
</gene>
<feature type="signal peptide" evidence="1">
    <location>
        <begin position="1"/>
        <end position="27"/>
    </location>
</feature>
<accession>A0A1A8Z4V7</accession>
<dbReference type="SUPFAM" id="SSF50370">
    <property type="entry name" value="Ricin B-like lectins"/>
    <property type="match status" value="1"/>
</dbReference>
<dbReference type="Proteomes" id="UP000199385">
    <property type="component" value="Chromosome I"/>
</dbReference>
<organism evidence="2 3">
    <name type="scientific">Micromonospora auratinigra</name>
    <dbReference type="NCBI Taxonomy" id="261654"/>
    <lineage>
        <taxon>Bacteria</taxon>
        <taxon>Bacillati</taxon>
        <taxon>Actinomycetota</taxon>
        <taxon>Actinomycetes</taxon>
        <taxon>Micromonosporales</taxon>
        <taxon>Micromonosporaceae</taxon>
        <taxon>Micromonospora</taxon>
    </lineage>
</organism>
<evidence type="ECO:0000313" key="3">
    <source>
        <dbReference type="Proteomes" id="UP000199385"/>
    </source>
</evidence>
<dbReference type="EMBL" id="LT594323">
    <property type="protein sequence ID" value="SBT38813.1"/>
    <property type="molecule type" value="Genomic_DNA"/>
</dbReference>
<protein>
    <submittedName>
        <fullName evidence="2">Uncharacterized protein</fullName>
    </submittedName>
</protein>
<dbReference type="PROSITE" id="PS50231">
    <property type="entry name" value="RICIN_B_LECTIN"/>
    <property type="match status" value="1"/>
</dbReference>
<evidence type="ECO:0000256" key="1">
    <source>
        <dbReference type="SAM" id="SignalP"/>
    </source>
</evidence>
<sequence>MKKTTGIGVVLAAMAVAGGVGATAAQAAPVPTAQQLAGGVPTGHVVLQPGSSNGTFGLLRMTAGVDSNHDLREGVTSKQAAPSTDPTFARQRFDIIALDGGSFAVCSLSVSTSTNNFPLLSCLDVANEQTTAGATIVLRPFDNSPSQRWRIQHSSAGGGLGLASFGLQNTFSGKFLDTVSDTGRPGALVQNNGSDTDDGQRWFIKTA</sequence>
<evidence type="ECO:0000313" key="2">
    <source>
        <dbReference type="EMBL" id="SBT38813.1"/>
    </source>
</evidence>